<organism evidence="1">
    <name type="scientific">Diabrotica virgifera virgifera</name>
    <name type="common">western corn rootworm</name>
    <dbReference type="NCBI Taxonomy" id="50390"/>
    <lineage>
        <taxon>Eukaryota</taxon>
        <taxon>Metazoa</taxon>
        <taxon>Ecdysozoa</taxon>
        <taxon>Arthropoda</taxon>
        <taxon>Hexapoda</taxon>
        <taxon>Insecta</taxon>
        <taxon>Pterygota</taxon>
        <taxon>Neoptera</taxon>
        <taxon>Endopterygota</taxon>
        <taxon>Coleoptera</taxon>
        <taxon>Polyphaga</taxon>
        <taxon>Cucujiformia</taxon>
        <taxon>Chrysomeloidea</taxon>
        <taxon>Chrysomelidae</taxon>
        <taxon>Galerucinae</taxon>
        <taxon>Diabroticina</taxon>
        <taxon>Diabroticites</taxon>
        <taxon>Diabrotica</taxon>
    </lineage>
</organism>
<dbReference type="AlphaFoldDB" id="A0A6P7FJR4"/>
<dbReference type="InterPro" id="IPR036691">
    <property type="entry name" value="Endo/exonu/phosph_ase_sf"/>
</dbReference>
<dbReference type="PANTHER" id="PTHR33776">
    <property type="entry name" value="ENDO/EXONUCLEASE/PHOSPHATASE DOMAIN-CONTAINING PROTEIN"/>
    <property type="match status" value="1"/>
</dbReference>
<sequence length="193" mass="22271">MHIKNNLQFSEVKFDNHIEQVWIKLKINDLLLGIGVVYKPPNYTINTFVESFEKSLADMVTDCDEIYCLGDFNVDLLNSHLSPAHKINDLLDSFNLVQIIDRPTHITLTSQTLIDYIIVSNENRINSFGVCSVDHITDHELIYCDINICSEKSDPIFKIVRNFKHFDANLFLLDLNSTLFTNIDHIENINDKV</sequence>
<proteinExistence type="predicted"/>
<reference evidence="1" key="1">
    <citation type="submission" date="2025-08" db="UniProtKB">
        <authorList>
            <consortium name="RefSeq"/>
        </authorList>
    </citation>
    <scope>IDENTIFICATION</scope>
    <source>
        <tissue evidence="1">Whole insect</tissue>
    </source>
</reference>
<dbReference type="Gene3D" id="3.60.10.10">
    <property type="entry name" value="Endonuclease/exonuclease/phosphatase"/>
    <property type="match status" value="1"/>
</dbReference>
<gene>
    <name evidence="1" type="primary">LOC114330139</name>
</gene>
<accession>A0A6P7FJR4</accession>
<protein>
    <submittedName>
        <fullName evidence="1">Uncharacterized protein LOC114330139</fullName>
    </submittedName>
</protein>
<evidence type="ECO:0000313" key="1">
    <source>
        <dbReference type="RefSeq" id="XP_028135257.1"/>
    </source>
</evidence>
<dbReference type="SUPFAM" id="SSF56219">
    <property type="entry name" value="DNase I-like"/>
    <property type="match status" value="1"/>
</dbReference>
<dbReference type="PANTHER" id="PTHR33776:SF3">
    <property type="entry name" value="PHD-TYPE DOMAIN-CONTAINING PROTEIN"/>
    <property type="match status" value="1"/>
</dbReference>
<name>A0A6P7FJR4_DIAVI</name>
<dbReference type="InParanoid" id="A0A6P7FJR4"/>
<dbReference type="RefSeq" id="XP_028135257.1">
    <property type="nucleotide sequence ID" value="XM_028279456.1"/>
</dbReference>